<comment type="caution">
    <text evidence="1">The sequence shown here is derived from an EMBL/GenBank/DDBJ whole genome shotgun (WGS) entry which is preliminary data.</text>
</comment>
<dbReference type="Proteomes" id="UP000479226">
    <property type="component" value="Unassembled WGS sequence"/>
</dbReference>
<organism evidence="1 2">
    <name type="scientific">Arthrobacter silviterrae</name>
    <dbReference type="NCBI Taxonomy" id="2026658"/>
    <lineage>
        <taxon>Bacteria</taxon>
        <taxon>Bacillati</taxon>
        <taxon>Actinomycetota</taxon>
        <taxon>Actinomycetes</taxon>
        <taxon>Micrococcales</taxon>
        <taxon>Micrococcaceae</taxon>
        <taxon>Arthrobacter</taxon>
    </lineage>
</organism>
<reference evidence="1 2" key="1">
    <citation type="submission" date="2020-02" db="EMBL/GenBank/DDBJ databases">
        <title>Genome sequence of the type strain DSM 27180 of Arthrobacter silviterrae.</title>
        <authorList>
            <person name="Gao J."/>
            <person name="Sun J."/>
        </authorList>
    </citation>
    <scope>NUCLEOTIDE SEQUENCE [LARGE SCALE GENOMIC DNA]</scope>
    <source>
        <strain evidence="1 2">DSM 27180</strain>
    </source>
</reference>
<keyword evidence="2" id="KW-1185">Reference proteome</keyword>
<evidence type="ECO:0000313" key="2">
    <source>
        <dbReference type="Proteomes" id="UP000479226"/>
    </source>
</evidence>
<evidence type="ECO:0000313" key="1">
    <source>
        <dbReference type="EMBL" id="NGN82324.1"/>
    </source>
</evidence>
<proteinExistence type="predicted"/>
<sequence>MDGTAGRAPEGAPVDGGPVDKRLVDSGLVAVDDGGDFSYYATAGALEADYEYPGDLVCVLDRRGGAFQLAAAGSSRVKLVPAAAAVDYSWLRKAWLEAQRRHPRRYPLRRFYPDSRETLLAAVFECLYLRWTAEPWPPPSDVAAGRILADPFGHRYKAAKLPSLTQLCIRNSIKNAIFVEIPAVSDSQL</sequence>
<dbReference type="EMBL" id="JAAKZI010000002">
    <property type="protein sequence ID" value="NGN82324.1"/>
    <property type="molecule type" value="Genomic_DNA"/>
</dbReference>
<dbReference type="RefSeq" id="WP_165180402.1">
    <property type="nucleotide sequence ID" value="NZ_JAAKZI010000002.1"/>
</dbReference>
<accession>A0ABX0D614</accession>
<name>A0ABX0D614_9MICC</name>
<protein>
    <submittedName>
        <fullName evidence="1">Uncharacterized protein</fullName>
    </submittedName>
</protein>
<gene>
    <name evidence="1" type="ORF">G6N77_02440</name>
</gene>